<name>F9RZB8_9VIBR</name>
<evidence type="ECO:0000313" key="1">
    <source>
        <dbReference type="EMBL" id="EGU45520.1"/>
    </source>
</evidence>
<accession>F9RZB8</accession>
<protein>
    <submittedName>
        <fullName evidence="1">Uncharacterized protein</fullName>
    </submittedName>
</protein>
<comment type="caution">
    <text evidence="1">The sequence shown here is derived from an EMBL/GenBank/DDBJ whole genome shotgun (WGS) entry which is preliminary data.</text>
</comment>
<gene>
    <name evidence="1" type="ORF">VII00023_06727</name>
</gene>
<keyword evidence="2" id="KW-1185">Reference proteome</keyword>
<organism evidence="1 2">
    <name type="scientific">Vibrio ichthyoenteri ATCC 700023</name>
    <dbReference type="NCBI Taxonomy" id="870968"/>
    <lineage>
        <taxon>Bacteria</taxon>
        <taxon>Pseudomonadati</taxon>
        <taxon>Pseudomonadota</taxon>
        <taxon>Gammaproteobacteria</taxon>
        <taxon>Vibrionales</taxon>
        <taxon>Vibrionaceae</taxon>
        <taxon>Vibrio</taxon>
    </lineage>
</organism>
<dbReference type="Proteomes" id="UP000004605">
    <property type="component" value="Unassembled WGS sequence"/>
</dbReference>
<reference evidence="1 2" key="1">
    <citation type="journal article" date="2012" name="Int. J. Syst. Evol. Microbiol.">
        <title>Vibrio caribbeanicus sp. nov., isolated from the marine sponge Scleritoderma cyanea.</title>
        <authorList>
            <person name="Hoffmann M."/>
            <person name="Monday S.R."/>
            <person name="Allard M.W."/>
            <person name="Strain E.A."/>
            <person name="Whittaker P."/>
            <person name="Naum M."/>
            <person name="McCarthy P.J."/>
            <person name="Lopez J.V."/>
            <person name="Fischer M."/>
            <person name="Brown E.W."/>
        </authorList>
    </citation>
    <scope>NUCLEOTIDE SEQUENCE [LARGE SCALE GENOMIC DNA]</scope>
    <source>
        <strain evidence="1 2">ATCC 700023</strain>
    </source>
</reference>
<evidence type="ECO:0000313" key="2">
    <source>
        <dbReference type="Proteomes" id="UP000004605"/>
    </source>
</evidence>
<dbReference type="AlphaFoldDB" id="F9RZB8"/>
<proteinExistence type="predicted"/>
<dbReference type="EMBL" id="AFWF01000054">
    <property type="protein sequence ID" value="EGU45520.1"/>
    <property type="molecule type" value="Genomic_DNA"/>
</dbReference>
<sequence length="47" mass="4988">MHAMAGDLSTSSSPLGGARFTLTLTKVALPNTVQAIDKDNQQPMKDE</sequence>